<accession>A0A2P2QZK6</accession>
<dbReference type="EMBL" id="GGEC01091955">
    <property type="protein sequence ID" value="MBX72439.1"/>
    <property type="molecule type" value="Transcribed_RNA"/>
</dbReference>
<evidence type="ECO:0000313" key="1">
    <source>
        <dbReference type="EMBL" id="MBX72439.1"/>
    </source>
</evidence>
<organism evidence="1">
    <name type="scientific">Rhizophora mucronata</name>
    <name type="common">Asiatic mangrove</name>
    <dbReference type="NCBI Taxonomy" id="61149"/>
    <lineage>
        <taxon>Eukaryota</taxon>
        <taxon>Viridiplantae</taxon>
        <taxon>Streptophyta</taxon>
        <taxon>Embryophyta</taxon>
        <taxon>Tracheophyta</taxon>
        <taxon>Spermatophyta</taxon>
        <taxon>Magnoliopsida</taxon>
        <taxon>eudicotyledons</taxon>
        <taxon>Gunneridae</taxon>
        <taxon>Pentapetalae</taxon>
        <taxon>rosids</taxon>
        <taxon>fabids</taxon>
        <taxon>Malpighiales</taxon>
        <taxon>Rhizophoraceae</taxon>
        <taxon>Rhizophora</taxon>
    </lineage>
</organism>
<name>A0A2P2QZK6_RHIMU</name>
<protein>
    <submittedName>
        <fullName evidence="1">Uncharacterized protein</fullName>
    </submittedName>
</protein>
<sequence length="64" mass="7637">MIKKRQKKKHHKMETLICTSLNRLGGNGQFSCCHNVEELCMTRFTFEFNPQHENMRLYLAAKQH</sequence>
<reference evidence="1" key="1">
    <citation type="submission" date="2018-02" db="EMBL/GenBank/DDBJ databases">
        <title>Rhizophora mucronata_Transcriptome.</title>
        <authorList>
            <person name="Meera S.P."/>
            <person name="Sreeshan A."/>
            <person name="Augustine A."/>
        </authorList>
    </citation>
    <scope>NUCLEOTIDE SEQUENCE</scope>
    <source>
        <tissue evidence="1">Leaf</tissue>
    </source>
</reference>
<proteinExistence type="predicted"/>
<dbReference type="AlphaFoldDB" id="A0A2P2QZK6"/>